<feature type="short sequence motif" description="HXTX 1" evidence="2">
    <location>
        <begin position="39"/>
        <end position="42"/>
    </location>
</feature>
<proteinExistence type="inferred from homology"/>
<evidence type="ECO:0000256" key="1">
    <source>
        <dbReference type="ARBA" id="ARBA00022801"/>
    </source>
</evidence>
<evidence type="ECO:0000313" key="4">
    <source>
        <dbReference type="EMBL" id="HIR01634.1"/>
    </source>
</evidence>
<dbReference type="Proteomes" id="UP000824261">
    <property type="component" value="Unassembled WGS sequence"/>
</dbReference>
<organism evidence="4 5">
    <name type="scientific">Candidatus Aveggerthella stercoripullorum</name>
    <dbReference type="NCBI Taxonomy" id="2840688"/>
    <lineage>
        <taxon>Bacteria</taxon>
        <taxon>Bacillati</taxon>
        <taxon>Actinomycetota</taxon>
        <taxon>Coriobacteriia</taxon>
        <taxon>Eggerthellales</taxon>
        <taxon>Eggerthellaceae</taxon>
        <taxon>Eggerthellaceae incertae sedis</taxon>
        <taxon>Candidatus Aveggerthella</taxon>
    </lineage>
</organism>
<dbReference type="NCBIfam" id="TIGR02258">
    <property type="entry name" value="2_5_ligase"/>
    <property type="match status" value="1"/>
</dbReference>
<dbReference type="PANTHER" id="PTHR35561">
    <property type="entry name" value="RNA 2',3'-CYCLIC PHOSPHODIESTERASE"/>
    <property type="match status" value="1"/>
</dbReference>
<dbReference type="HAMAP" id="MF_01940">
    <property type="entry name" value="RNA_CPDase"/>
    <property type="match status" value="1"/>
</dbReference>
<feature type="active site" description="Proton donor" evidence="2">
    <location>
        <position position="39"/>
    </location>
</feature>
<name>A0A9D1A0P3_9ACTN</name>
<keyword evidence="1 2" id="KW-0378">Hydrolase</keyword>
<feature type="active site" description="Proton acceptor" evidence="2">
    <location>
        <position position="124"/>
    </location>
</feature>
<feature type="domain" description="Phosphoesterase HXTX" evidence="3">
    <location>
        <begin position="8"/>
        <end position="82"/>
    </location>
</feature>
<dbReference type="InterPro" id="IPR009097">
    <property type="entry name" value="Cyclic_Pdiesterase"/>
</dbReference>
<reference evidence="4" key="1">
    <citation type="submission" date="2020-10" db="EMBL/GenBank/DDBJ databases">
        <authorList>
            <person name="Gilroy R."/>
        </authorList>
    </citation>
    <scope>NUCLEOTIDE SEQUENCE</scope>
    <source>
        <strain evidence="4">ChiGjej1B1-2707</strain>
    </source>
</reference>
<dbReference type="PANTHER" id="PTHR35561:SF1">
    <property type="entry name" value="RNA 2',3'-CYCLIC PHOSPHODIESTERASE"/>
    <property type="match status" value="1"/>
</dbReference>
<evidence type="ECO:0000256" key="2">
    <source>
        <dbReference type="HAMAP-Rule" id="MF_01940"/>
    </source>
</evidence>
<feature type="short sequence motif" description="HXTX 2" evidence="2">
    <location>
        <begin position="124"/>
        <end position="127"/>
    </location>
</feature>
<dbReference type="AlphaFoldDB" id="A0A9D1A0P3"/>
<comment type="catalytic activity">
    <reaction evidence="2">
        <text>a 3'-end 2',3'-cyclophospho-ribonucleotide-RNA + H2O = a 3'-end 2'-phospho-ribonucleotide-RNA + H(+)</text>
        <dbReference type="Rhea" id="RHEA:11828"/>
        <dbReference type="Rhea" id="RHEA-COMP:10464"/>
        <dbReference type="Rhea" id="RHEA-COMP:17353"/>
        <dbReference type="ChEBI" id="CHEBI:15377"/>
        <dbReference type="ChEBI" id="CHEBI:15378"/>
        <dbReference type="ChEBI" id="CHEBI:83064"/>
        <dbReference type="ChEBI" id="CHEBI:173113"/>
        <dbReference type="EC" id="3.1.4.58"/>
    </reaction>
</comment>
<accession>A0A9D1A0P3</accession>
<gene>
    <name evidence="4" type="primary">thpR</name>
    <name evidence="4" type="ORF">IAA69_05150</name>
</gene>
<evidence type="ECO:0000259" key="3">
    <source>
        <dbReference type="Pfam" id="PF02834"/>
    </source>
</evidence>
<dbReference type="GO" id="GO:0004113">
    <property type="term" value="F:2',3'-cyclic-nucleotide 3'-phosphodiesterase activity"/>
    <property type="evidence" value="ECO:0007669"/>
    <property type="project" value="InterPro"/>
</dbReference>
<dbReference type="Pfam" id="PF02834">
    <property type="entry name" value="LigT_PEase"/>
    <property type="match status" value="1"/>
</dbReference>
<dbReference type="GO" id="GO:0008664">
    <property type="term" value="F:RNA 2',3'-cyclic 3'-phosphodiesterase activity"/>
    <property type="evidence" value="ECO:0007669"/>
    <property type="project" value="UniProtKB-EC"/>
</dbReference>
<protein>
    <recommendedName>
        <fullName evidence="2">RNA 2',3'-cyclic phosphodiesterase</fullName>
        <shortName evidence="2">RNA 2',3'-CPDase</shortName>
        <ecNumber evidence="2">3.1.4.58</ecNumber>
    </recommendedName>
</protein>
<comment type="function">
    <text evidence="2">Hydrolyzes RNA 2',3'-cyclic phosphodiester to an RNA 2'-phosphomonoester.</text>
</comment>
<comment type="caution">
    <text evidence="4">The sequence shown here is derived from an EMBL/GenBank/DDBJ whole genome shotgun (WGS) entry which is preliminary data.</text>
</comment>
<dbReference type="InterPro" id="IPR014051">
    <property type="entry name" value="Phosphoesterase_HXTX"/>
</dbReference>
<sequence>MRTFIALELPDGFAADVAALARQLSAEVEGRFMRRESYHLTLAFLGDVDEAELASAIAAIEDTCPSCSPVPLRADGLGKFGRSSDATLWLGIAPNPELDDLVYPLRDALVDRGVDFDEKTFKAHITLARRAKLPSGSLPPLEFPRDDSATCITVFKSTLEKDGAVYKPLFRYDLEAHRALPL</sequence>
<reference evidence="4" key="2">
    <citation type="journal article" date="2021" name="PeerJ">
        <title>Extensive microbial diversity within the chicken gut microbiome revealed by metagenomics and culture.</title>
        <authorList>
            <person name="Gilroy R."/>
            <person name="Ravi A."/>
            <person name="Getino M."/>
            <person name="Pursley I."/>
            <person name="Horton D.L."/>
            <person name="Alikhan N.F."/>
            <person name="Baker D."/>
            <person name="Gharbi K."/>
            <person name="Hall N."/>
            <person name="Watson M."/>
            <person name="Adriaenssens E.M."/>
            <person name="Foster-Nyarko E."/>
            <person name="Jarju S."/>
            <person name="Secka A."/>
            <person name="Antonio M."/>
            <person name="Oren A."/>
            <person name="Chaudhuri R.R."/>
            <person name="La Ragione R."/>
            <person name="Hildebrand F."/>
            <person name="Pallen M.J."/>
        </authorList>
    </citation>
    <scope>NUCLEOTIDE SEQUENCE</scope>
    <source>
        <strain evidence="4">ChiGjej1B1-2707</strain>
    </source>
</reference>
<dbReference type="Gene3D" id="3.90.1140.10">
    <property type="entry name" value="Cyclic phosphodiesterase"/>
    <property type="match status" value="1"/>
</dbReference>
<dbReference type="EC" id="3.1.4.58" evidence="2"/>
<dbReference type="SUPFAM" id="SSF55144">
    <property type="entry name" value="LigT-like"/>
    <property type="match status" value="1"/>
</dbReference>
<dbReference type="InterPro" id="IPR004175">
    <property type="entry name" value="RNA_CPDase"/>
</dbReference>
<dbReference type="EMBL" id="DVGB01000060">
    <property type="protein sequence ID" value="HIR01634.1"/>
    <property type="molecule type" value="Genomic_DNA"/>
</dbReference>
<comment type="similarity">
    <text evidence="2">Belongs to the 2H phosphoesterase superfamily. ThpR family.</text>
</comment>
<evidence type="ECO:0000313" key="5">
    <source>
        <dbReference type="Proteomes" id="UP000824261"/>
    </source>
</evidence>